<dbReference type="EMBL" id="CP002158">
    <property type="protein sequence ID" value="ADL26078.1"/>
    <property type="molecule type" value="Genomic_DNA"/>
</dbReference>
<dbReference type="RefSeq" id="WP_014545156.1">
    <property type="nucleotide sequence ID" value="NC_013410.1"/>
</dbReference>
<keyword evidence="5" id="KW-1185">Reference proteome</keyword>
<proteinExistence type="predicted"/>
<evidence type="ECO:0000259" key="1">
    <source>
        <dbReference type="Pfam" id="PF15611"/>
    </source>
</evidence>
<dbReference type="eggNOG" id="ENOG5032TCZ">
    <property type="taxonomic scope" value="Bacteria"/>
</dbReference>
<feature type="domain" description="Zorya protein ZorC EH" evidence="1">
    <location>
        <begin position="233"/>
        <end position="399"/>
    </location>
</feature>
<dbReference type="Proteomes" id="UP000001497">
    <property type="component" value="Chromosome"/>
</dbReference>
<gene>
    <name evidence="2" type="ordered locus">Fisuc_3057</name>
    <name evidence="3" type="ordered locus">FSU_0323</name>
</gene>
<dbReference type="OrthoDB" id="7529224at2"/>
<dbReference type="Proteomes" id="UP000000517">
    <property type="component" value="Chromosome"/>
</dbReference>
<dbReference type="HOGENOM" id="CLU_574677_0_0_0"/>
<evidence type="ECO:0000313" key="3">
    <source>
        <dbReference type="EMBL" id="ADL26078.1"/>
    </source>
</evidence>
<reference evidence="4" key="2">
    <citation type="submission" date="2010-08" db="EMBL/GenBank/DDBJ databases">
        <title>Complete sequence of Fibrobacter succinogenes subsp. succinogenes S85.</title>
        <authorList>
            <person name="Durkin A.S."/>
            <person name="Nelson K.E."/>
            <person name="Morrison M."/>
            <person name="Forsberg C.W."/>
            <person name="Wilson D.B."/>
            <person name="Russell J.B."/>
            <person name="Cann I.K.O."/>
            <person name="Mackie R.I."/>
            <person name="White B.A."/>
        </authorList>
    </citation>
    <scope>NUCLEOTIDE SEQUENCE [LARGE SCALE GENOMIC DNA]</scope>
    <source>
        <strain evidence="4">ATCC 19169 / S85</strain>
    </source>
</reference>
<evidence type="ECO:0000313" key="2">
    <source>
        <dbReference type="EMBL" id="ACX76637.1"/>
    </source>
</evidence>
<dbReference type="KEGG" id="fsc:FSU_0323"/>
<reference evidence="2 5" key="1">
    <citation type="submission" date="2009-10" db="EMBL/GenBank/DDBJ databases">
        <title>Complete sequence of Fibrobacter succinogenes subsp. succinogenes S85.</title>
        <authorList>
            <consortium name="US DOE Joint Genome Institute"/>
            <person name="Lucas S."/>
            <person name="Copeland A."/>
            <person name="Lapidus A."/>
            <person name="Glavina del Rio T."/>
            <person name="Tice H."/>
            <person name="Bruce D."/>
            <person name="Goodwin L."/>
            <person name="Pitluck S."/>
            <person name="Chertkov O."/>
            <person name="Detter J.C."/>
            <person name="Han C."/>
            <person name="Tapia R."/>
            <person name="Larimer F."/>
            <person name="Land M."/>
            <person name="Hauser L."/>
            <person name="Kyrpides N."/>
            <person name="Mikhailova N."/>
            <person name="Weimer P.J."/>
            <person name="Stevenson D.M."/>
            <person name="Boyum J."/>
            <person name="Brumm P.I."/>
            <person name="Mead D."/>
        </authorList>
    </citation>
    <scope>NUCLEOTIDE SEQUENCE [LARGE SCALE GENOMIC DNA]</scope>
    <source>
        <strain evidence="5">ATCC 19169 / S85</strain>
        <strain evidence="2">S85</strain>
    </source>
</reference>
<organism evidence="3 4">
    <name type="scientific">Fibrobacter succinogenes (strain ATCC 19169 / S85)</name>
    <dbReference type="NCBI Taxonomy" id="59374"/>
    <lineage>
        <taxon>Bacteria</taxon>
        <taxon>Pseudomonadati</taxon>
        <taxon>Fibrobacterota</taxon>
        <taxon>Fibrobacteria</taxon>
        <taxon>Fibrobacterales</taxon>
        <taxon>Fibrobacteraceae</taxon>
        <taxon>Fibrobacter</taxon>
    </lineage>
</organism>
<sequence>MINLPDFDKKAFVKRAKNVFPAKLEVLLNEHLQKMEALVAKLDVVEETEISESAVLAIRRKIVAYFRNTPEQDPFSIRERRLMCYFAGDIVGGPVTYEKIATIINTGWGDRYLAPLMRVCLNKWNSVSDEIAPMHDLFLKKLKAYKGPQSRYNEWKEKLDYFKAGNTRVLNGAVNLGKNLRMGYESPLDFKSVIDFPKDMIHSEYFQKVIRTFYTADVGKGIPQSLDNVLEEHGNSDTSMIVLSDFIRGCEERSVKRDQLKLQSMALRRIGHPADKGKWTLFDKRDSELQKKVENARQIVNFWLIQEYINEIFQTLIVDPRRKEFWLQLTKTISDVKVIGPADGKRRLSRIESLKDSLDYCFKVTASQTSAYAFVMTIGSYKFIEFSEKGNALYIYRNDENVDQLLGANRIYSVNDLKKPYLPNMDTSYAYSCRMVHKSSNWEYPLLMWMKRYVR</sequence>
<name>C9RPV5_FIBSS</name>
<dbReference type="Pfam" id="PF15611">
    <property type="entry name" value="EH_Signature"/>
    <property type="match status" value="1"/>
</dbReference>
<dbReference type="PATRIC" id="fig|59374.8.peg.319"/>
<reference evidence="3" key="3">
    <citation type="submission" date="2010-08" db="EMBL/GenBank/DDBJ databases">
        <authorList>
            <person name="Durkin A.S."/>
            <person name="Nelson K.E."/>
            <person name="Morrison M."/>
            <person name="Forsberg C.W."/>
            <person name="Wilson D.B."/>
            <person name="Russell J.B."/>
            <person name="Cann I.K.O."/>
            <person name="Mackie R.I."/>
            <person name="White B.A."/>
        </authorList>
    </citation>
    <scope>NUCLEOTIDE SEQUENCE</scope>
    <source>
        <strain evidence="3">S85</strain>
    </source>
</reference>
<dbReference type="STRING" id="59374.FSU_0323"/>
<evidence type="ECO:0000313" key="4">
    <source>
        <dbReference type="Proteomes" id="UP000000517"/>
    </source>
</evidence>
<protein>
    <recommendedName>
        <fullName evidence="1">Zorya protein ZorC EH domain-containing protein</fullName>
    </recommendedName>
</protein>
<dbReference type="InterPro" id="IPR028943">
    <property type="entry name" value="ZorC_EH_Signature_dom"/>
</dbReference>
<accession>C9RPV5</accession>
<dbReference type="KEGG" id="fsu:Fisuc_3057"/>
<dbReference type="AlphaFoldDB" id="C9RPV5"/>
<dbReference type="EMBL" id="CP001792">
    <property type="protein sequence ID" value="ACX76637.1"/>
    <property type="molecule type" value="Genomic_DNA"/>
</dbReference>
<evidence type="ECO:0000313" key="5">
    <source>
        <dbReference type="Proteomes" id="UP000001497"/>
    </source>
</evidence>